<proteinExistence type="predicted"/>
<dbReference type="RefSeq" id="XP_009846768.1">
    <property type="nucleotide sequence ID" value="XM_009848466.1"/>
</dbReference>
<accession>W4FAL1</accession>
<protein>
    <submittedName>
        <fullName evidence="1">Uncharacterized protein</fullName>
    </submittedName>
</protein>
<reference evidence="1" key="1">
    <citation type="submission" date="2013-12" db="EMBL/GenBank/DDBJ databases">
        <title>The Genome Sequence of Aphanomyces astaci APO3.</title>
        <authorList>
            <consortium name="The Broad Institute Genomics Platform"/>
            <person name="Russ C."/>
            <person name="Tyler B."/>
            <person name="van West P."/>
            <person name="Dieguez-Uribeondo J."/>
            <person name="Young S.K."/>
            <person name="Zeng Q."/>
            <person name="Gargeya S."/>
            <person name="Fitzgerald M."/>
            <person name="Abouelleil A."/>
            <person name="Alvarado L."/>
            <person name="Chapman S.B."/>
            <person name="Gainer-Dewar J."/>
            <person name="Goldberg J."/>
            <person name="Griggs A."/>
            <person name="Gujja S."/>
            <person name="Hansen M."/>
            <person name="Howarth C."/>
            <person name="Imamovic A."/>
            <person name="Ireland A."/>
            <person name="Larimer J."/>
            <person name="McCowan C."/>
            <person name="Murphy C."/>
            <person name="Pearson M."/>
            <person name="Poon T.W."/>
            <person name="Priest M."/>
            <person name="Roberts A."/>
            <person name="Saif S."/>
            <person name="Shea T."/>
            <person name="Sykes S."/>
            <person name="Wortman J."/>
            <person name="Nusbaum C."/>
            <person name="Birren B."/>
        </authorList>
    </citation>
    <scope>NUCLEOTIDE SEQUENCE [LARGE SCALE GENOMIC DNA]</scope>
    <source>
        <strain evidence="1">APO3</strain>
    </source>
</reference>
<dbReference type="VEuPathDB" id="FungiDB:H257_19321"/>
<dbReference type="AlphaFoldDB" id="W4FAL1"/>
<organism evidence="1">
    <name type="scientific">Aphanomyces astaci</name>
    <name type="common">Crayfish plague agent</name>
    <dbReference type="NCBI Taxonomy" id="112090"/>
    <lineage>
        <taxon>Eukaryota</taxon>
        <taxon>Sar</taxon>
        <taxon>Stramenopiles</taxon>
        <taxon>Oomycota</taxon>
        <taxon>Saprolegniomycetes</taxon>
        <taxon>Saprolegniales</taxon>
        <taxon>Verrucalvaceae</taxon>
        <taxon>Aphanomyces</taxon>
    </lineage>
</organism>
<evidence type="ECO:0000313" key="1">
    <source>
        <dbReference type="EMBL" id="ETV63748.1"/>
    </source>
</evidence>
<gene>
    <name evidence="1" type="ORF">H257_19321</name>
</gene>
<name>W4FAL1_APHAT</name>
<dbReference type="EMBL" id="KI913595">
    <property type="protein sequence ID" value="ETV63748.1"/>
    <property type="molecule type" value="Genomic_DNA"/>
</dbReference>
<dbReference type="GeneID" id="20821317"/>
<sequence>MTPSVVGHAAASHIVGWEAVTVVCGKTAQAEVPGTRVIVNADAAAVSGVKVLPWRSAALQKARVVGHDRCVVEWGKIWRRFARRRALVRPCRIDAVRARH</sequence>